<feature type="repeat" description="TPR" evidence="1">
    <location>
        <begin position="474"/>
        <end position="507"/>
    </location>
</feature>
<reference evidence="3" key="1">
    <citation type="submission" date="2020-06" db="EMBL/GenBank/DDBJ databases">
        <title>Isolation of Planomicrobium glaciei.</title>
        <authorList>
            <person name="Malisova L."/>
            <person name="Safrankova R."/>
            <person name="Jakubu V."/>
            <person name="Spanelova P."/>
        </authorList>
    </citation>
    <scope>NUCLEOTIDE SEQUENCE [LARGE SCALE GENOMIC DNA]</scope>
    <source>
        <strain evidence="3">NRL-ATB46093</strain>
    </source>
</reference>
<keyword evidence="1" id="KW-0802">TPR repeat</keyword>
<dbReference type="Gene3D" id="3.10.450.50">
    <property type="match status" value="1"/>
</dbReference>
<evidence type="ECO:0000256" key="1">
    <source>
        <dbReference type="PROSITE-ProRule" id="PRU00339"/>
    </source>
</evidence>
<organism evidence="2 3">
    <name type="scientific">Planococcus glaciei</name>
    <dbReference type="NCBI Taxonomy" id="459472"/>
    <lineage>
        <taxon>Bacteria</taxon>
        <taxon>Bacillati</taxon>
        <taxon>Bacillota</taxon>
        <taxon>Bacilli</taxon>
        <taxon>Bacillales</taxon>
        <taxon>Caryophanaceae</taxon>
        <taxon>Planococcus</taxon>
    </lineage>
</organism>
<dbReference type="Gene3D" id="1.25.40.10">
    <property type="entry name" value="Tetratricopeptide repeat domain"/>
    <property type="match status" value="1"/>
</dbReference>
<dbReference type="SUPFAM" id="SSF48452">
    <property type="entry name" value="TPR-like"/>
    <property type="match status" value="1"/>
</dbReference>
<gene>
    <name evidence="2" type="ORF">HF394_16425</name>
</gene>
<sequence length="616" mass="70074">MTRLHGETNVAIGRNDPCLCGSGKKHKKCCGKNEAETLLVQQHNQSLQAVLQDFFETHPRPSEQKRLLDWKNKTEDYLVPLYGEDKAGGIIGDVYFFSKHVEIWNDFIDRKLQKESRPQLRLVLESWKNPVFLGGEILSIADYQAEMRDLLSGTAYELDVNESFPVEAGNIALGFYLPDPRKGSRFLMALNSVTAAVDVNPETVQKLKDMHKSSDAQTIQEFYRQNAIAIYQMFSSGLRSVQQTPAEVLAAVQELEQFLIGQDLKSDDLIEAYYHFLEGVTEVPPLSTGGAVYFGIRRGLLKLDWPLEQVAAVFETEETGIAEFAERLADFYDSALAGQEKEASYAFEVGTNPKANELQNWQLFMHLKNAAISSETALKRQMEYYHEKPYEPKSPSEKAQLLAYELFAKDAPEDYQEVQRFDPHLADGFLLAASAETDPTAQKTLLEKAAASSKAHFEQEMEIPWLYIGNRPYLRALFLLGIHYWQQANYEQAFTEFKNLLQLNPGDHQGARYLAAASLIALGRLEEAESLIAHYEDEYSDNAFYSWFKWLIQRKRNVHSKTAQDLFLKAVEQNPYVKKQIDKRPAALPYPKKGVLTPRSPEEAQLIWTFLAPSLL</sequence>
<dbReference type="InterPro" id="IPR011990">
    <property type="entry name" value="TPR-like_helical_dom_sf"/>
</dbReference>
<dbReference type="Proteomes" id="UP000509222">
    <property type="component" value="Chromosome"/>
</dbReference>
<dbReference type="PROSITE" id="PS50005">
    <property type="entry name" value="TPR"/>
    <property type="match status" value="1"/>
</dbReference>
<dbReference type="Pfam" id="PF02810">
    <property type="entry name" value="SEC-C"/>
    <property type="match status" value="1"/>
</dbReference>
<evidence type="ECO:0000313" key="3">
    <source>
        <dbReference type="Proteomes" id="UP000509222"/>
    </source>
</evidence>
<keyword evidence="3" id="KW-1185">Reference proteome</keyword>
<accession>A0A7H8QFN3</accession>
<dbReference type="AlphaFoldDB" id="A0A7H8QFN3"/>
<protein>
    <submittedName>
        <fullName evidence="2">Tetratricopeptide repeat protein</fullName>
    </submittedName>
</protein>
<dbReference type="SUPFAM" id="SSF103642">
    <property type="entry name" value="Sec-C motif"/>
    <property type="match status" value="1"/>
</dbReference>
<dbReference type="EMBL" id="CP051177">
    <property type="protein sequence ID" value="QKX52033.1"/>
    <property type="molecule type" value="Genomic_DNA"/>
</dbReference>
<name>A0A7H8QFN3_9BACL</name>
<dbReference type="InterPro" id="IPR004027">
    <property type="entry name" value="SEC_C_motif"/>
</dbReference>
<dbReference type="Pfam" id="PF14559">
    <property type="entry name" value="TPR_19"/>
    <property type="match status" value="1"/>
</dbReference>
<dbReference type="InterPro" id="IPR019734">
    <property type="entry name" value="TPR_rpt"/>
</dbReference>
<evidence type="ECO:0000313" key="2">
    <source>
        <dbReference type="EMBL" id="QKX52033.1"/>
    </source>
</evidence>
<proteinExistence type="predicted"/>